<dbReference type="GO" id="GO:0008270">
    <property type="term" value="F:zinc ion binding"/>
    <property type="evidence" value="ECO:0007669"/>
    <property type="project" value="UniProtKB-KW"/>
</dbReference>
<evidence type="ECO:0000259" key="6">
    <source>
        <dbReference type="PROSITE" id="PS50114"/>
    </source>
</evidence>
<reference evidence="7" key="1">
    <citation type="submission" date="2021-03" db="EMBL/GenBank/DDBJ databases">
        <authorList>
            <person name="Li Z."/>
            <person name="Yang C."/>
        </authorList>
    </citation>
    <scope>NUCLEOTIDE SEQUENCE</scope>
    <source>
        <strain evidence="7">Dzin_1.0</strain>
        <tissue evidence="7">Leaf</tissue>
    </source>
</reference>
<evidence type="ECO:0000313" key="8">
    <source>
        <dbReference type="Proteomes" id="UP001085076"/>
    </source>
</evidence>
<evidence type="ECO:0000256" key="2">
    <source>
        <dbReference type="ARBA" id="ARBA00022771"/>
    </source>
</evidence>
<dbReference type="CDD" id="cd00202">
    <property type="entry name" value="ZnF_GATA"/>
    <property type="match status" value="1"/>
</dbReference>
<dbReference type="SMART" id="SM00401">
    <property type="entry name" value="ZnF_GATA"/>
    <property type="match status" value="1"/>
</dbReference>
<comment type="caution">
    <text evidence="7">The sequence shown here is derived from an EMBL/GenBank/DDBJ whole genome shotgun (WGS) entry which is preliminary data.</text>
</comment>
<dbReference type="SUPFAM" id="SSF57716">
    <property type="entry name" value="Glucocorticoid receptor-like (DNA-binding domain)"/>
    <property type="match status" value="1"/>
</dbReference>
<feature type="compositionally biased region" description="Basic and acidic residues" evidence="5">
    <location>
        <begin position="71"/>
        <end position="82"/>
    </location>
</feature>
<feature type="region of interest" description="Disordered" evidence="5">
    <location>
        <begin position="1"/>
        <end position="22"/>
    </location>
</feature>
<keyword evidence="2 4" id="KW-0863">Zinc-finger</keyword>
<dbReference type="PANTHER" id="PTHR47255:SF4">
    <property type="entry name" value="GATA ZINC FINGER DOMAIN-CONTAINING PROTEIN 12"/>
    <property type="match status" value="1"/>
</dbReference>
<evidence type="ECO:0000256" key="5">
    <source>
        <dbReference type="SAM" id="MobiDB-lite"/>
    </source>
</evidence>
<sequence length="263" mass="30109">MEGDQVHQSDDDHSDHQHLFNPKSSSLTCTIFFKSSQDQGTSDDDHHDQQKIKDQQLLPYQSNMNKNSDNIVKHSREEEDRKKPTKWMSSKMRFMRKMMINPHNIIPNRRRRSKTVEFGDQQTNQDSTVIRVCSDCHTTKTPLWRSGPQGPKSLCNACGIRRRKARRVIAAAGTEGLDNGMIPADSTGHEVEKQKRSNVDETMPFKKRCKIITSQETTDKKKKKKKKHCFDLSKSSALHSVLPQDERDAAILLMALSYGLICS</sequence>
<evidence type="ECO:0000256" key="3">
    <source>
        <dbReference type="ARBA" id="ARBA00022833"/>
    </source>
</evidence>
<feature type="compositionally biased region" description="Basic and acidic residues" evidence="5">
    <location>
        <begin position="1"/>
        <end position="18"/>
    </location>
</feature>
<dbReference type="InterPro" id="IPR013088">
    <property type="entry name" value="Znf_NHR/GATA"/>
</dbReference>
<feature type="region of interest" description="Disordered" evidence="5">
    <location>
        <begin position="36"/>
        <end position="85"/>
    </location>
</feature>
<dbReference type="Pfam" id="PF00320">
    <property type="entry name" value="GATA"/>
    <property type="match status" value="1"/>
</dbReference>
<dbReference type="GO" id="GO:0043565">
    <property type="term" value="F:sequence-specific DNA binding"/>
    <property type="evidence" value="ECO:0007669"/>
    <property type="project" value="InterPro"/>
</dbReference>
<protein>
    <recommendedName>
        <fullName evidence="6">GATA-type domain-containing protein</fullName>
    </recommendedName>
</protein>
<keyword evidence="3" id="KW-0862">Zinc</keyword>
<keyword evidence="1" id="KW-0479">Metal-binding</keyword>
<dbReference type="AlphaFoldDB" id="A0A9D5CSH1"/>
<dbReference type="PROSITE" id="PS50114">
    <property type="entry name" value="GATA_ZN_FINGER_2"/>
    <property type="match status" value="1"/>
</dbReference>
<evidence type="ECO:0000256" key="1">
    <source>
        <dbReference type="ARBA" id="ARBA00022723"/>
    </source>
</evidence>
<dbReference type="InterPro" id="IPR000679">
    <property type="entry name" value="Znf_GATA"/>
</dbReference>
<dbReference type="PROSITE" id="PS00344">
    <property type="entry name" value="GATA_ZN_FINGER_1"/>
    <property type="match status" value="1"/>
</dbReference>
<feature type="compositionally biased region" description="Basic and acidic residues" evidence="5">
    <location>
        <begin position="43"/>
        <end position="54"/>
    </location>
</feature>
<dbReference type="GO" id="GO:0006355">
    <property type="term" value="P:regulation of DNA-templated transcription"/>
    <property type="evidence" value="ECO:0007669"/>
    <property type="project" value="InterPro"/>
</dbReference>
<proteinExistence type="predicted"/>
<dbReference type="Gene3D" id="3.30.50.10">
    <property type="entry name" value="Erythroid Transcription Factor GATA-1, subunit A"/>
    <property type="match status" value="1"/>
</dbReference>
<reference evidence="7" key="2">
    <citation type="journal article" date="2022" name="Hortic Res">
        <title>The genome of Dioscorea zingiberensis sheds light on the biosynthesis, origin and evolution of the medicinally important diosgenin saponins.</title>
        <authorList>
            <person name="Li Y."/>
            <person name="Tan C."/>
            <person name="Li Z."/>
            <person name="Guo J."/>
            <person name="Li S."/>
            <person name="Chen X."/>
            <person name="Wang C."/>
            <person name="Dai X."/>
            <person name="Yang H."/>
            <person name="Song W."/>
            <person name="Hou L."/>
            <person name="Xu J."/>
            <person name="Tong Z."/>
            <person name="Xu A."/>
            <person name="Yuan X."/>
            <person name="Wang W."/>
            <person name="Yang Q."/>
            <person name="Chen L."/>
            <person name="Sun Z."/>
            <person name="Wang K."/>
            <person name="Pan B."/>
            <person name="Chen J."/>
            <person name="Bao Y."/>
            <person name="Liu F."/>
            <person name="Qi X."/>
            <person name="Gang D.R."/>
            <person name="Wen J."/>
            <person name="Li J."/>
        </authorList>
    </citation>
    <scope>NUCLEOTIDE SEQUENCE</scope>
    <source>
        <strain evidence="7">Dzin_1.0</strain>
    </source>
</reference>
<dbReference type="InterPro" id="IPR052138">
    <property type="entry name" value="GATA_ZnFinger_Domain"/>
</dbReference>
<evidence type="ECO:0000256" key="4">
    <source>
        <dbReference type="PROSITE-ProRule" id="PRU00094"/>
    </source>
</evidence>
<feature type="compositionally biased region" description="Polar residues" evidence="5">
    <location>
        <begin position="58"/>
        <end position="70"/>
    </location>
</feature>
<gene>
    <name evidence="7" type="ORF">J5N97_012959</name>
</gene>
<evidence type="ECO:0000313" key="7">
    <source>
        <dbReference type="EMBL" id="KAJ0977485.1"/>
    </source>
</evidence>
<dbReference type="PANTHER" id="PTHR47255">
    <property type="entry name" value="GATA TRANSCRIPTION FACTOR 22-RELATED"/>
    <property type="match status" value="1"/>
</dbReference>
<feature type="domain" description="GATA-type" evidence="6">
    <location>
        <begin position="127"/>
        <end position="163"/>
    </location>
</feature>
<dbReference type="OrthoDB" id="2162994at2759"/>
<name>A0A9D5CSH1_9LILI</name>
<accession>A0A9D5CSH1</accession>
<organism evidence="7 8">
    <name type="scientific">Dioscorea zingiberensis</name>
    <dbReference type="NCBI Taxonomy" id="325984"/>
    <lineage>
        <taxon>Eukaryota</taxon>
        <taxon>Viridiplantae</taxon>
        <taxon>Streptophyta</taxon>
        <taxon>Embryophyta</taxon>
        <taxon>Tracheophyta</taxon>
        <taxon>Spermatophyta</taxon>
        <taxon>Magnoliopsida</taxon>
        <taxon>Liliopsida</taxon>
        <taxon>Dioscoreales</taxon>
        <taxon>Dioscoreaceae</taxon>
        <taxon>Dioscorea</taxon>
    </lineage>
</organism>
<dbReference type="EMBL" id="JAGGNH010000003">
    <property type="protein sequence ID" value="KAJ0977485.1"/>
    <property type="molecule type" value="Genomic_DNA"/>
</dbReference>
<dbReference type="Proteomes" id="UP001085076">
    <property type="component" value="Miscellaneous, Linkage group lg03"/>
</dbReference>
<keyword evidence="8" id="KW-1185">Reference proteome</keyword>